<comment type="catalytic activity">
    <reaction evidence="5">
        <text>Hydrolysis of terminal, non-reducing alpha-D-galactose residues in alpha-D-galactosides, including galactose oligosaccharides, galactomannans and galactolipids.</text>
        <dbReference type="EC" id="3.2.1.22"/>
    </reaction>
</comment>
<dbReference type="InterPro" id="IPR013785">
    <property type="entry name" value="Aldolase_TIM"/>
</dbReference>
<keyword evidence="5" id="KW-1015">Disulfide bond</keyword>
<reference evidence="8 9" key="1">
    <citation type="submission" date="2015-01" db="EMBL/GenBank/DDBJ databases">
        <authorList>
            <person name="Xiang T."/>
            <person name="Song Y."/>
            <person name="Huang L."/>
            <person name="Wang B."/>
            <person name="Wu P."/>
        </authorList>
    </citation>
    <scope>NUCLEOTIDE SEQUENCE [LARGE SCALE GENOMIC DNA]</scope>
    <source>
        <strain evidence="8 9">CcD38</strain>
    </source>
</reference>
<dbReference type="PANTHER" id="PTHR11452">
    <property type="entry name" value="ALPHA-GALACTOSIDASE/ALPHA-N-ACETYLGALACTOSAMINIDASE"/>
    <property type="match status" value="1"/>
</dbReference>
<dbReference type="InterPro" id="IPR002241">
    <property type="entry name" value="Glyco_hydro_27"/>
</dbReference>
<dbReference type="Pfam" id="PF17801">
    <property type="entry name" value="Melibiase_C"/>
    <property type="match status" value="1"/>
</dbReference>
<dbReference type="AlphaFoldDB" id="A0A0B7IB66"/>
<sequence length="409" mass="45862">MVKKYFFLGILLLFAVIGVHGQKATAETPPMGFMTWNYFAENISESQLKEVVDAMVSTGLRDAGYNFIFIDDGWQGGRDAKNNLIPDPKKFPSGMKAFADYVHSKGMKLGIYSNAAELTCAGYTGSYGFEEKDAKTFAQWGIDYLKYDYCHAPSDWKVAIERYEKMAIALQNSGREITFGICEWGDREPWLWGKKAGGQLWRTTADVRDKWKSIEPYKNAKELHRVGAGILDIVNRNAELSSYAGINGWNDADMLVIGLYGKKGPSGDLGGVGCTDTEYRSQMSLWCLMAAPLMITCDVRNMNETTHKILMNHDVIKINQDKLGKQATRIVNSNDWQIFLKPLQNGDIAIGILNTADNKRSFNLKLDELGITNKKTSENLWTKTTSAVKNNQIKITADSHETILLRLSK</sequence>
<proteinExistence type="inferred from homology"/>
<dbReference type="EC" id="3.2.1.22" evidence="5"/>
<dbReference type="CDD" id="cd14792">
    <property type="entry name" value="GH27"/>
    <property type="match status" value="1"/>
</dbReference>
<dbReference type="EMBL" id="CDOI01000189">
    <property type="protein sequence ID" value="CEN49010.1"/>
    <property type="molecule type" value="Genomic_DNA"/>
</dbReference>
<evidence type="ECO:0000256" key="2">
    <source>
        <dbReference type="ARBA" id="ARBA00022729"/>
    </source>
</evidence>
<dbReference type="Proteomes" id="UP000045051">
    <property type="component" value="Unassembled WGS sequence"/>
</dbReference>
<evidence type="ECO:0000256" key="6">
    <source>
        <dbReference type="SAM" id="SignalP"/>
    </source>
</evidence>
<dbReference type="InterPro" id="IPR000111">
    <property type="entry name" value="Glyco_hydro_27/36_CS"/>
</dbReference>
<accession>A0A0B7IB66</accession>
<dbReference type="PROSITE" id="PS00512">
    <property type="entry name" value="ALPHA_GALACTOSIDASE"/>
    <property type="match status" value="1"/>
</dbReference>
<dbReference type="GO" id="GO:0005975">
    <property type="term" value="P:carbohydrate metabolic process"/>
    <property type="evidence" value="ECO:0007669"/>
    <property type="project" value="InterPro"/>
</dbReference>
<evidence type="ECO:0000256" key="3">
    <source>
        <dbReference type="ARBA" id="ARBA00022801"/>
    </source>
</evidence>
<evidence type="ECO:0000256" key="5">
    <source>
        <dbReference type="RuleBase" id="RU361168"/>
    </source>
</evidence>
<dbReference type="PRINTS" id="PR00740">
    <property type="entry name" value="GLHYDRLASE27"/>
</dbReference>
<feature type="chain" id="PRO_5002116587" description="Alpha-galactosidase" evidence="6">
    <location>
        <begin position="27"/>
        <end position="409"/>
    </location>
</feature>
<keyword evidence="3 5" id="KW-0378">Hydrolase</keyword>
<dbReference type="Gene3D" id="3.20.20.70">
    <property type="entry name" value="Aldolase class I"/>
    <property type="match status" value="1"/>
</dbReference>
<organism evidence="8 9">
    <name type="scientific">Capnocytophaga canis</name>
    <dbReference type="NCBI Taxonomy" id="1848903"/>
    <lineage>
        <taxon>Bacteria</taxon>
        <taxon>Pseudomonadati</taxon>
        <taxon>Bacteroidota</taxon>
        <taxon>Flavobacteriia</taxon>
        <taxon>Flavobacteriales</taxon>
        <taxon>Flavobacteriaceae</taxon>
        <taxon>Capnocytophaga</taxon>
    </lineage>
</organism>
<keyword evidence="4 5" id="KW-0326">Glycosidase</keyword>
<comment type="similarity">
    <text evidence="1 5">Belongs to the glycosyl hydrolase 27 family.</text>
</comment>
<dbReference type="Pfam" id="PF16499">
    <property type="entry name" value="Melibiase_2"/>
    <property type="match status" value="1"/>
</dbReference>
<evidence type="ECO:0000256" key="1">
    <source>
        <dbReference type="ARBA" id="ARBA00009743"/>
    </source>
</evidence>
<dbReference type="SUPFAM" id="SSF51011">
    <property type="entry name" value="Glycosyl hydrolase domain"/>
    <property type="match status" value="1"/>
</dbReference>
<dbReference type="GO" id="GO:0004557">
    <property type="term" value="F:alpha-galactosidase activity"/>
    <property type="evidence" value="ECO:0007669"/>
    <property type="project" value="UniProtKB-EC"/>
</dbReference>
<dbReference type="RefSeq" id="WP_042345120.1">
    <property type="nucleotide sequence ID" value="NZ_CDOI01000189.1"/>
</dbReference>
<evidence type="ECO:0000259" key="7">
    <source>
        <dbReference type="Pfam" id="PF17801"/>
    </source>
</evidence>
<dbReference type="Gene3D" id="2.60.40.1180">
    <property type="entry name" value="Golgi alpha-mannosidase II"/>
    <property type="match status" value="1"/>
</dbReference>
<protein>
    <recommendedName>
        <fullName evidence="5">Alpha-galactosidase</fullName>
        <ecNumber evidence="5">3.2.1.22</ecNumber>
    </recommendedName>
    <alternativeName>
        <fullName evidence="5">Melibiase</fullName>
    </alternativeName>
</protein>
<dbReference type="InterPro" id="IPR041233">
    <property type="entry name" value="Melibiase_C"/>
</dbReference>
<gene>
    <name evidence="8" type="ORF">CCAND38_740002</name>
</gene>
<dbReference type="InterPro" id="IPR013780">
    <property type="entry name" value="Glyco_hydro_b"/>
</dbReference>
<dbReference type="SUPFAM" id="SSF51445">
    <property type="entry name" value="(Trans)glycosidases"/>
    <property type="match status" value="1"/>
</dbReference>
<dbReference type="FunFam" id="3.20.20.70:FF:000286">
    <property type="entry name" value="Alpha-galactosidase"/>
    <property type="match status" value="1"/>
</dbReference>
<keyword evidence="2 6" id="KW-0732">Signal</keyword>
<feature type="signal peptide" evidence="6">
    <location>
        <begin position="1"/>
        <end position="26"/>
    </location>
</feature>
<feature type="domain" description="Alpha galactosidase C-terminal" evidence="7">
    <location>
        <begin position="334"/>
        <end position="407"/>
    </location>
</feature>
<evidence type="ECO:0000256" key="4">
    <source>
        <dbReference type="ARBA" id="ARBA00023295"/>
    </source>
</evidence>
<name>A0A0B7IB66_9FLAO</name>
<evidence type="ECO:0000313" key="9">
    <source>
        <dbReference type="Proteomes" id="UP000045051"/>
    </source>
</evidence>
<dbReference type="PANTHER" id="PTHR11452:SF75">
    <property type="entry name" value="ALPHA-GALACTOSIDASE MEL1"/>
    <property type="match status" value="1"/>
</dbReference>
<dbReference type="InterPro" id="IPR017853">
    <property type="entry name" value="GH"/>
</dbReference>
<keyword evidence="9" id="KW-1185">Reference proteome</keyword>
<evidence type="ECO:0000313" key="8">
    <source>
        <dbReference type="EMBL" id="CEN49010.1"/>
    </source>
</evidence>